<proteinExistence type="predicted"/>
<accession>A0AAW0SJI5</accession>
<dbReference type="EMBL" id="JARAKH010000172">
    <property type="protein sequence ID" value="KAK8374955.1"/>
    <property type="molecule type" value="Genomic_DNA"/>
</dbReference>
<evidence type="ECO:0000313" key="2">
    <source>
        <dbReference type="Proteomes" id="UP001487740"/>
    </source>
</evidence>
<reference evidence="1 2" key="1">
    <citation type="submission" date="2023-03" db="EMBL/GenBank/DDBJ databases">
        <title>High-quality genome of Scylla paramamosain provides insights in environmental adaptation.</title>
        <authorList>
            <person name="Zhang L."/>
        </authorList>
    </citation>
    <scope>NUCLEOTIDE SEQUENCE [LARGE SCALE GENOMIC DNA]</scope>
    <source>
        <strain evidence="1">LZ_2023a</strain>
        <tissue evidence="1">Muscle</tissue>
    </source>
</reference>
<dbReference type="AlphaFoldDB" id="A0AAW0SJI5"/>
<gene>
    <name evidence="1" type="ORF">O3P69_011988</name>
</gene>
<evidence type="ECO:0000313" key="1">
    <source>
        <dbReference type="EMBL" id="KAK8374955.1"/>
    </source>
</evidence>
<name>A0AAW0SJI5_SCYPA</name>
<keyword evidence="2" id="KW-1185">Reference proteome</keyword>
<protein>
    <submittedName>
        <fullName evidence="1">Uncharacterized protein</fullName>
    </submittedName>
</protein>
<dbReference type="Proteomes" id="UP001487740">
    <property type="component" value="Unassembled WGS sequence"/>
</dbReference>
<comment type="caution">
    <text evidence="1">The sequence shown here is derived from an EMBL/GenBank/DDBJ whole genome shotgun (WGS) entry which is preliminary data.</text>
</comment>
<organism evidence="1 2">
    <name type="scientific">Scylla paramamosain</name>
    <name type="common">Mud crab</name>
    <dbReference type="NCBI Taxonomy" id="85552"/>
    <lineage>
        <taxon>Eukaryota</taxon>
        <taxon>Metazoa</taxon>
        <taxon>Ecdysozoa</taxon>
        <taxon>Arthropoda</taxon>
        <taxon>Crustacea</taxon>
        <taxon>Multicrustacea</taxon>
        <taxon>Malacostraca</taxon>
        <taxon>Eumalacostraca</taxon>
        <taxon>Eucarida</taxon>
        <taxon>Decapoda</taxon>
        <taxon>Pleocyemata</taxon>
        <taxon>Brachyura</taxon>
        <taxon>Eubrachyura</taxon>
        <taxon>Portunoidea</taxon>
        <taxon>Portunidae</taxon>
        <taxon>Portuninae</taxon>
        <taxon>Scylla</taxon>
    </lineage>
</organism>
<sequence length="202" mass="22668">MSVFGSAVLASHATCTPLPLFRTARTMGDVKLVTLLDVAKLALPPALPACKRHPSERKIDSHVFVREEGRTRIHCLPRPYHFYLRACPRPPTHSPPLRGSNPVPPTFPPPQPHLFQPPIQDVIRFSLELTPTAGFPVAFREPFQRPRAARQRDILNLVYLVVFLVNQSDPYTRGLDLPPRRPVSGCGPKDLRFLCVCLMGEE</sequence>